<name>A0ACC1PG84_9APHY</name>
<proteinExistence type="predicted"/>
<organism evidence="1 2">
    <name type="scientific">Trametes sanguinea</name>
    <dbReference type="NCBI Taxonomy" id="158606"/>
    <lineage>
        <taxon>Eukaryota</taxon>
        <taxon>Fungi</taxon>
        <taxon>Dikarya</taxon>
        <taxon>Basidiomycota</taxon>
        <taxon>Agaricomycotina</taxon>
        <taxon>Agaricomycetes</taxon>
        <taxon>Polyporales</taxon>
        <taxon>Polyporaceae</taxon>
        <taxon>Trametes</taxon>
    </lineage>
</organism>
<protein>
    <submittedName>
        <fullName evidence="1">Uncharacterized protein</fullName>
    </submittedName>
</protein>
<gene>
    <name evidence="1" type="ORF">NUW54_g8021</name>
</gene>
<keyword evidence="2" id="KW-1185">Reference proteome</keyword>
<reference evidence="1" key="1">
    <citation type="submission" date="2022-08" db="EMBL/GenBank/DDBJ databases">
        <title>Genome Sequence of Pycnoporus sanguineus.</title>
        <authorList>
            <person name="Buettner E."/>
        </authorList>
    </citation>
    <scope>NUCLEOTIDE SEQUENCE</scope>
    <source>
        <strain evidence="1">CG-C14</strain>
    </source>
</reference>
<accession>A0ACC1PG84</accession>
<evidence type="ECO:0000313" key="2">
    <source>
        <dbReference type="Proteomes" id="UP001144978"/>
    </source>
</evidence>
<comment type="caution">
    <text evidence="1">The sequence shown here is derived from an EMBL/GenBank/DDBJ whole genome shotgun (WGS) entry which is preliminary data.</text>
</comment>
<dbReference type="EMBL" id="JANSHE010002421">
    <property type="protein sequence ID" value="KAJ2992066.1"/>
    <property type="molecule type" value="Genomic_DNA"/>
</dbReference>
<dbReference type="Proteomes" id="UP001144978">
    <property type="component" value="Unassembled WGS sequence"/>
</dbReference>
<evidence type="ECO:0000313" key="1">
    <source>
        <dbReference type="EMBL" id="KAJ2992066.1"/>
    </source>
</evidence>
<sequence length="75" mass="8458">MTLQEPTIFIVCTPETDADEDVTSVSERDQLRAELRQAFNSSLGKVYAAKSARQMLTRNDSQDNRSSRSTHALLR</sequence>